<dbReference type="InterPro" id="IPR000847">
    <property type="entry name" value="LysR_HTH_N"/>
</dbReference>
<name>A0ABP7G0C5_9MICO</name>
<dbReference type="Pfam" id="PF00126">
    <property type="entry name" value="HTH_1"/>
    <property type="match status" value="1"/>
</dbReference>
<dbReference type="PRINTS" id="PR00039">
    <property type="entry name" value="HTHLYSR"/>
</dbReference>
<keyword evidence="2" id="KW-0805">Transcription regulation</keyword>
<keyword evidence="4" id="KW-0804">Transcription</keyword>
<comment type="similarity">
    <text evidence="1">Belongs to the LysR transcriptional regulatory family.</text>
</comment>
<dbReference type="InterPro" id="IPR036388">
    <property type="entry name" value="WH-like_DNA-bd_sf"/>
</dbReference>
<evidence type="ECO:0000313" key="7">
    <source>
        <dbReference type="Proteomes" id="UP001500540"/>
    </source>
</evidence>
<dbReference type="Gene3D" id="1.10.10.10">
    <property type="entry name" value="Winged helix-like DNA-binding domain superfamily/Winged helix DNA-binding domain"/>
    <property type="match status" value="1"/>
</dbReference>
<dbReference type="RefSeq" id="WP_344779690.1">
    <property type="nucleotide sequence ID" value="NZ_BAABAF010000001.1"/>
</dbReference>
<dbReference type="PANTHER" id="PTHR30346">
    <property type="entry name" value="TRANSCRIPTIONAL DUAL REGULATOR HCAR-RELATED"/>
    <property type="match status" value="1"/>
</dbReference>
<dbReference type="SUPFAM" id="SSF53850">
    <property type="entry name" value="Periplasmic binding protein-like II"/>
    <property type="match status" value="1"/>
</dbReference>
<dbReference type="Proteomes" id="UP001500540">
    <property type="component" value="Unassembled WGS sequence"/>
</dbReference>
<organism evidence="6 7">
    <name type="scientific">Microbacterium kribbense</name>
    <dbReference type="NCBI Taxonomy" id="433645"/>
    <lineage>
        <taxon>Bacteria</taxon>
        <taxon>Bacillati</taxon>
        <taxon>Actinomycetota</taxon>
        <taxon>Actinomycetes</taxon>
        <taxon>Micrococcales</taxon>
        <taxon>Microbacteriaceae</taxon>
        <taxon>Microbacterium</taxon>
    </lineage>
</organism>
<dbReference type="PROSITE" id="PS50931">
    <property type="entry name" value="HTH_LYSR"/>
    <property type="match status" value="1"/>
</dbReference>
<dbReference type="InterPro" id="IPR005119">
    <property type="entry name" value="LysR_subst-bd"/>
</dbReference>
<dbReference type="Pfam" id="PF03466">
    <property type="entry name" value="LysR_substrate"/>
    <property type="match status" value="1"/>
</dbReference>
<keyword evidence="3" id="KW-0238">DNA-binding</keyword>
<dbReference type="SUPFAM" id="SSF46785">
    <property type="entry name" value="Winged helix' DNA-binding domain"/>
    <property type="match status" value="1"/>
</dbReference>
<proteinExistence type="inferred from homology"/>
<evidence type="ECO:0000313" key="6">
    <source>
        <dbReference type="EMBL" id="GAA3752930.1"/>
    </source>
</evidence>
<evidence type="ECO:0000256" key="1">
    <source>
        <dbReference type="ARBA" id="ARBA00009437"/>
    </source>
</evidence>
<gene>
    <name evidence="6" type="ORF">GCM10022240_02440</name>
</gene>
<keyword evidence="7" id="KW-1185">Reference proteome</keyword>
<evidence type="ECO:0000256" key="2">
    <source>
        <dbReference type="ARBA" id="ARBA00023015"/>
    </source>
</evidence>
<comment type="caution">
    <text evidence="6">The sequence shown here is derived from an EMBL/GenBank/DDBJ whole genome shotgun (WGS) entry which is preliminary data.</text>
</comment>
<evidence type="ECO:0000256" key="4">
    <source>
        <dbReference type="ARBA" id="ARBA00023163"/>
    </source>
</evidence>
<accession>A0ABP7G0C5</accession>
<dbReference type="InterPro" id="IPR036390">
    <property type="entry name" value="WH_DNA-bd_sf"/>
</dbReference>
<dbReference type="EMBL" id="BAABAF010000001">
    <property type="protein sequence ID" value="GAA3752930.1"/>
    <property type="molecule type" value="Genomic_DNA"/>
</dbReference>
<reference evidence="7" key="1">
    <citation type="journal article" date="2019" name="Int. J. Syst. Evol. Microbiol.">
        <title>The Global Catalogue of Microorganisms (GCM) 10K type strain sequencing project: providing services to taxonomists for standard genome sequencing and annotation.</title>
        <authorList>
            <consortium name="The Broad Institute Genomics Platform"/>
            <consortium name="The Broad Institute Genome Sequencing Center for Infectious Disease"/>
            <person name="Wu L."/>
            <person name="Ma J."/>
        </authorList>
    </citation>
    <scope>NUCLEOTIDE SEQUENCE [LARGE SCALE GENOMIC DNA]</scope>
    <source>
        <strain evidence="7">JCM 16950</strain>
    </source>
</reference>
<protein>
    <recommendedName>
        <fullName evidence="5">HTH lysR-type domain-containing protein</fullName>
    </recommendedName>
</protein>
<dbReference type="Gene3D" id="3.40.190.10">
    <property type="entry name" value="Periplasmic binding protein-like II"/>
    <property type="match status" value="2"/>
</dbReference>
<sequence length="321" mass="34265">MIDVSLRQLELFAALTNFTTLSTAAAHLHISESALSQAITNLERAVGAQLCVRRKARGLTLTPTGQEFARKARRILADTQELVLSAGEGKELRGPVKLGCYSGFSTSVIPELLEGFPKRHPEVTIEFMLGTNEELCTALDAGHLDVALVYNVSLPAGYSRRNIYATELEVHLHPSHPLAQAATVDLADLADEPYVEVDAAPGVRNVTDAFAARGLEPKIAARVTHISLVEAIVGRGLGYGLLMSRPNAAQISAEGRPFVIRRFDPPVTVSHVVGIWPEDLSLTPRASALLDFAAERLGGKDEPAAAAVSAPAQGRSVNPDS</sequence>
<dbReference type="PANTHER" id="PTHR30346:SF0">
    <property type="entry name" value="HCA OPERON TRANSCRIPTIONAL ACTIVATOR HCAR"/>
    <property type="match status" value="1"/>
</dbReference>
<evidence type="ECO:0000259" key="5">
    <source>
        <dbReference type="PROSITE" id="PS50931"/>
    </source>
</evidence>
<evidence type="ECO:0000256" key="3">
    <source>
        <dbReference type="ARBA" id="ARBA00023125"/>
    </source>
</evidence>
<feature type="domain" description="HTH lysR-type" evidence="5">
    <location>
        <begin position="4"/>
        <end position="62"/>
    </location>
</feature>